<dbReference type="HOGENOM" id="CLU_3372775_0_0_9"/>
<name>Q3AAX3_CARHZ</name>
<dbReference type="Proteomes" id="UP000002706">
    <property type="component" value="Chromosome"/>
</dbReference>
<dbReference type="KEGG" id="chy:CHY_1891"/>
<evidence type="ECO:0000313" key="1">
    <source>
        <dbReference type="EMBL" id="ABB14894.1"/>
    </source>
</evidence>
<dbReference type="AlphaFoldDB" id="Q3AAX3"/>
<sequence>MVNFKENDDFFYNYHYFKWLLAECGAKQEKLIPY</sequence>
<keyword evidence="2" id="KW-1185">Reference proteome</keyword>
<dbReference type="InParanoid" id="Q3AAX3"/>
<reference evidence="1 2" key="1">
    <citation type="journal article" date="2005" name="PLoS Genet.">
        <title>Life in hot carbon monoxide: the complete genome sequence of Carboxydothermus hydrogenoformans Z-2901.</title>
        <authorList>
            <person name="Wu M."/>
            <person name="Ren Q."/>
            <person name="Durkin A.S."/>
            <person name="Daugherty S.C."/>
            <person name="Brinkac L.M."/>
            <person name="Dodson R.J."/>
            <person name="Madupu R."/>
            <person name="Sullivan S.A."/>
            <person name="Kolonay J.F."/>
            <person name="Haft D.H."/>
            <person name="Nelson W.C."/>
            <person name="Tallon L.J."/>
            <person name="Jones K.M."/>
            <person name="Ulrich L.E."/>
            <person name="Gonzalez J.M."/>
            <person name="Zhulin I.B."/>
            <person name="Robb F.T."/>
            <person name="Eisen J.A."/>
        </authorList>
    </citation>
    <scope>NUCLEOTIDE SEQUENCE [LARGE SCALE GENOMIC DNA]</scope>
    <source>
        <strain evidence="2">ATCC BAA-161 / DSM 6008 / Z-2901</strain>
    </source>
</reference>
<evidence type="ECO:0000313" key="2">
    <source>
        <dbReference type="Proteomes" id="UP000002706"/>
    </source>
</evidence>
<proteinExistence type="predicted"/>
<accession>Q3AAX3</accession>
<gene>
    <name evidence="1" type="ordered locus">CHY_1891</name>
</gene>
<protein>
    <submittedName>
        <fullName evidence="1">Uncharacterized protein</fullName>
    </submittedName>
</protein>
<organism evidence="1 2">
    <name type="scientific">Carboxydothermus hydrogenoformans (strain ATCC BAA-161 / DSM 6008 / Z-2901)</name>
    <dbReference type="NCBI Taxonomy" id="246194"/>
    <lineage>
        <taxon>Bacteria</taxon>
        <taxon>Bacillati</taxon>
        <taxon>Bacillota</taxon>
        <taxon>Clostridia</taxon>
        <taxon>Thermoanaerobacterales</taxon>
        <taxon>Thermoanaerobacteraceae</taxon>
        <taxon>Carboxydothermus</taxon>
    </lineage>
</organism>
<dbReference type="EMBL" id="CP000141">
    <property type="protein sequence ID" value="ABB14894.1"/>
    <property type="molecule type" value="Genomic_DNA"/>
</dbReference>